<accession>A0A1F7VH51</accession>
<dbReference type="InterPro" id="IPR005290">
    <property type="entry name" value="Ribosomal_uS15_bac-type"/>
</dbReference>
<dbReference type="AlphaFoldDB" id="A0A1F7VH51"/>
<evidence type="ECO:0000313" key="8">
    <source>
        <dbReference type="EMBL" id="OGL89832.1"/>
    </source>
</evidence>
<dbReference type="InterPro" id="IPR009068">
    <property type="entry name" value="uS15_NS1_RNA-bd_sf"/>
</dbReference>
<evidence type="ECO:0000256" key="2">
    <source>
        <dbReference type="ARBA" id="ARBA00023274"/>
    </source>
</evidence>
<keyword evidence="4 6" id="KW-0694">RNA-binding</keyword>
<gene>
    <name evidence="4" type="primary">rpsO</name>
    <name evidence="8" type="ORF">A3J36_02715</name>
</gene>
<dbReference type="Gene3D" id="1.10.287.10">
    <property type="entry name" value="S15/NS1, RNA-binding"/>
    <property type="match status" value="1"/>
</dbReference>
<comment type="function">
    <text evidence="4">Forms an intersubunit bridge (bridge B4) with the 23S rRNA of the 50S subunit in the ribosome.</text>
</comment>
<organism evidence="8 9">
    <name type="scientific">Candidatus Uhrbacteria bacterium RIFCSPLOWO2_02_FULL_54_37</name>
    <dbReference type="NCBI Taxonomy" id="1802412"/>
    <lineage>
        <taxon>Bacteria</taxon>
        <taxon>Candidatus Uhriibacteriota</taxon>
    </lineage>
</organism>
<feature type="compositionally biased region" description="Basic and acidic residues" evidence="7">
    <location>
        <begin position="109"/>
        <end position="120"/>
    </location>
</feature>
<dbReference type="Pfam" id="PF00312">
    <property type="entry name" value="Ribosomal_S15"/>
    <property type="match status" value="1"/>
</dbReference>
<evidence type="ECO:0000313" key="9">
    <source>
        <dbReference type="Proteomes" id="UP000177750"/>
    </source>
</evidence>
<comment type="function">
    <text evidence="4 6">One of the primary rRNA binding proteins, it binds directly to 16S rRNA where it helps nucleate assembly of the platform of the 30S subunit by binding and bridging several RNA helices of the 16S rRNA.</text>
</comment>
<dbReference type="HAMAP" id="MF_01343_B">
    <property type="entry name" value="Ribosomal_uS15_B"/>
    <property type="match status" value="1"/>
</dbReference>
<evidence type="ECO:0000256" key="5">
    <source>
        <dbReference type="RuleBase" id="RU003919"/>
    </source>
</evidence>
<proteinExistence type="inferred from homology"/>
<keyword evidence="2 4" id="KW-0687">Ribonucleoprotein</keyword>
<dbReference type="PANTHER" id="PTHR23321">
    <property type="entry name" value="RIBOSOMAL PROTEIN S15, BACTERIAL AND ORGANELLAR"/>
    <property type="match status" value="1"/>
</dbReference>
<dbReference type="Proteomes" id="UP000177750">
    <property type="component" value="Unassembled WGS sequence"/>
</dbReference>
<name>A0A1F7VH51_9BACT</name>
<dbReference type="PROSITE" id="PS00362">
    <property type="entry name" value="RIBOSOMAL_S15"/>
    <property type="match status" value="1"/>
</dbReference>
<dbReference type="EMBL" id="MGEU01000055">
    <property type="protein sequence ID" value="OGL89832.1"/>
    <property type="molecule type" value="Genomic_DNA"/>
</dbReference>
<dbReference type="SUPFAM" id="SSF47060">
    <property type="entry name" value="S15/NS1 RNA-binding domain"/>
    <property type="match status" value="1"/>
</dbReference>
<sequence>MLSKKKKDGIIKKYRTHASDTGSPEVQIAVLSEEIKELSEHLKSHTHDFSSRRGLLRKVSLRRKLLRYLQRESEERYEDVAKKLKLKKLPAQTKDEVLEALEAEAAQEEAAREEEKPAAE</sequence>
<keyword evidence="4 6" id="KW-0699">rRNA-binding</keyword>
<evidence type="ECO:0000256" key="1">
    <source>
        <dbReference type="ARBA" id="ARBA00022980"/>
    </source>
</evidence>
<dbReference type="GO" id="GO:0003735">
    <property type="term" value="F:structural constituent of ribosome"/>
    <property type="evidence" value="ECO:0007669"/>
    <property type="project" value="InterPro"/>
</dbReference>
<dbReference type="NCBIfam" id="TIGR00952">
    <property type="entry name" value="S15_bact"/>
    <property type="match status" value="1"/>
</dbReference>
<comment type="similarity">
    <text evidence="4 5">Belongs to the universal ribosomal protein uS15 family.</text>
</comment>
<evidence type="ECO:0000256" key="4">
    <source>
        <dbReference type="HAMAP-Rule" id="MF_01343"/>
    </source>
</evidence>
<dbReference type="GO" id="GO:0019843">
    <property type="term" value="F:rRNA binding"/>
    <property type="evidence" value="ECO:0007669"/>
    <property type="project" value="UniProtKB-UniRule"/>
</dbReference>
<keyword evidence="1 4" id="KW-0689">Ribosomal protein</keyword>
<dbReference type="InterPro" id="IPR000589">
    <property type="entry name" value="Ribosomal_uS15"/>
</dbReference>
<evidence type="ECO:0000256" key="6">
    <source>
        <dbReference type="RuleBase" id="RU004524"/>
    </source>
</evidence>
<dbReference type="GO" id="GO:0022627">
    <property type="term" value="C:cytosolic small ribosomal subunit"/>
    <property type="evidence" value="ECO:0007669"/>
    <property type="project" value="TreeGrafter"/>
</dbReference>
<dbReference type="FunFam" id="1.10.287.10:FF:000002">
    <property type="entry name" value="30S ribosomal protein S15"/>
    <property type="match status" value="1"/>
</dbReference>
<reference evidence="8 9" key="1">
    <citation type="journal article" date="2016" name="Nat. Commun.">
        <title>Thousands of microbial genomes shed light on interconnected biogeochemical processes in an aquifer system.</title>
        <authorList>
            <person name="Anantharaman K."/>
            <person name="Brown C.T."/>
            <person name="Hug L.A."/>
            <person name="Sharon I."/>
            <person name="Castelle C.J."/>
            <person name="Probst A.J."/>
            <person name="Thomas B.C."/>
            <person name="Singh A."/>
            <person name="Wilkins M.J."/>
            <person name="Karaoz U."/>
            <person name="Brodie E.L."/>
            <person name="Williams K.H."/>
            <person name="Hubbard S.S."/>
            <person name="Banfield J.F."/>
        </authorList>
    </citation>
    <scope>NUCLEOTIDE SEQUENCE [LARGE SCALE GENOMIC DNA]</scope>
</reference>
<dbReference type="SMART" id="SM01387">
    <property type="entry name" value="Ribosomal_S15"/>
    <property type="match status" value="1"/>
</dbReference>
<comment type="caution">
    <text evidence="8">The sequence shown here is derived from an EMBL/GenBank/DDBJ whole genome shotgun (WGS) entry which is preliminary data.</text>
</comment>
<dbReference type="GO" id="GO:0006412">
    <property type="term" value="P:translation"/>
    <property type="evidence" value="ECO:0007669"/>
    <property type="project" value="UniProtKB-UniRule"/>
</dbReference>
<evidence type="ECO:0000256" key="3">
    <source>
        <dbReference type="ARBA" id="ARBA00064542"/>
    </source>
</evidence>
<feature type="region of interest" description="Disordered" evidence="7">
    <location>
        <begin position="101"/>
        <end position="120"/>
    </location>
</feature>
<dbReference type="CDD" id="cd00353">
    <property type="entry name" value="Ribosomal_S15p_S13e"/>
    <property type="match status" value="1"/>
</dbReference>
<protein>
    <recommendedName>
        <fullName evidence="4">Small ribosomal subunit protein uS15</fullName>
    </recommendedName>
</protein>
<evidence type="ECO:0000256" key="7">
    <source>
        <dbReference type="SAM" id="MobiDB-lite"/>
    </source>
</evidence>
<comment type="subunit">
    <text evidence="3 4">Part of the 30S ribosomal subunit. Forms a bridge to the 50S subunit in the 70S ribosome, contacting the 23S rRNA.</text>
</comment>
<dbReference type="PANTHER" id="PTHR23321:SF26">
    <property type="entry name" value="SMALL RIBOSOMAL SUBUNIT PROTEIN US15M"/>
    <property type="match status" value="1"/>
</dbReference>